<dbReference type="Gene3D" id="1.25.40.20">
    <property type="entry name" value="Ankyrin repeat-containing domain"/>
    <property type="match status" value="1"/>
</dbReference>
<evidence type="ECO:0000313" key="4">
    <source>
        <dbReference type="EMBL" id="GLC60479.1"/>
    </source>
</evidence>
<dbReference type="Proteomes" id="UP001165080">
    <property type="component" value="Unassembled WGS sequence"/>
</dbReference>
<feature type="region of interest" description="Disordered" evidence="3">
    <location>
        <begin position="278"/>
        <end position="314"/>
    </location>
</feature>
<dbReference type="EMBL" id="BRXU01000035">
    <property type="protein sequence ID" value="GLC60479.1"/>
    <property type="molecule type" value="Genomic_DNA"/>
</dbReference>
<feature type="region of interest" description="Disordered" evidence="3">
    <location>
        <begin position="1"/>
        <end position="21"/>
    </location>
</feature>
<keyword evidence="2" id="KW-0040">ANK repeat</keyword>
<evidence type="ECO:0000256" key="2">
    <source>
        <dbReference type="ARBA" id="ARBA00023043"/>
    </source>
</evidence>
<dbReference type="InterPro" id="IPR036770">
    <property type="entry name" value="Ankyrin_rpt-contain_sf"/>
</dbReference>
<keyword evidence="1" id="KW-0677">Repeat</keyword>
<dbReference type="SUPFAM" id="SSF48403">
    <property type="entry name" value="Ankyrin repeat"/>
    <property type="match status" value="1"/>
</dbReference>
<accession>A0A9W6F8P5</accession>
<dbReference type="PANTHER" id="PTHR24198">
    <property type="entry name" value="ANKYRIN REPEAT AND PROTEIN KINASE DOMAIN-CONTAINING PROTEIN"/>
    <property type="match status" value="1"/>
</dbReference>
<dbReference type="PANTHER" id="PTHR24198:SF185">
    <property type="entry name" value="ANKYRIN-3"/>
    <property type="match status" value="1"/>
</dbReference>
<dbReference type="SMART" id="SM00248">
    <property type="entry name" value="ANK"/>
    <property type="match status" value="4"/>
</dbReference>
<protein>
    <submittedName>
        <fullName evidence="4">Protein tanc2</fullName>
    </submittedName>
</protein>
<organism evidence="4 5">
    <name type="scientific">Pleodorina starrii</name>
    <dbReference type="NCBI Taxonomy" id="330485"/>
    <lineage>
        <taxon>Eukaryota</taxon>
        <taxon>Viridiplantae</taxon>
        <taxon>Chlorophyta</taxon>
        <taxon>core chlorophytes</taxon>
        <taxon>Chlorophyceae</taxon>
        <taxon>CS clade</taxon>
        <taxon>Chlamydomonadales</taxon>
        <taxon>Volvocaceae</taxon>
        <taxon>Pleodorina</taxon>
    </lineage>
</organism>
<reference evidence="4 5" key="1">
    <citation type="journal article" date="2023" name="Commun. Biol.">
        <title>Reorganization of the ancestral sex-determining regions during the evolution of trioecy in Pleodorina starrii.</title>
        <authorList>
            <person name="Takahashi K."/>
            <person name="Suzuki S."/>
            <person name="Kawai-Toyooka H."/>
            <person name="Yamamoto K."/>
            <person name="Hamaji T."/>
            <person name="Ootsuki R."/>
            <person name="Yamaguchi H."/>
            <person name="Kawachi M."/>
            <person name="Higashiyama T."/>
            <person name="Nozaki H."/>
        </authorList>
    </citation>
    <scope>NUCLEOTIDE SEQUENCE [LARGE SCALE GENOMIC DNA]</scope>
    <source>
        <strain evidence="4 5">NIES-4479</strain>
    </source>
</reference>
<evidence type="ECO:0000313" key="5">
    <source>
        <dbReference type="Proteomes" id="UP001165080"/>
    </source>
</evidence>
<dbReference type="OrthoDB" id="10071877at2759"/>
<proteinExistence type="predicted"/>
<dbReference type="AlphaFoldDB" id="A0A9W6F8P5"/>
<sequence>MAQLLASGGPTPSAPASGRPAAQSSAGLLDLPVPILQLILASSGRGGAEAACACSALRDAFQTALACPDLVALFLLKRFGPATALFHVYNTAQLRQRLLGEVRGGPGQDAATDCLIRKLLRLGASPRVQERFMLAAAAGAGDTQVVRTLLRAGVNAGASGGRALVAASAAGHVAAMEVLLRAGVSARAENGMPLRAACREGRVAAAQLLLRYRADPRAAASDALAEAARGGHLALVLELLAAGADPRVGGSRALAEAEAAGHGCVVLALQAAGAQSEAKSGPALRKATKGSPDRRPFGGSCPAGHAVTDSKRYDSREHGIVTSWRPDVVTSGSGAAAVRL</sequence>
<keyword evidence="5" id="KW-1185">Reference proteome</keyword>
<dbReference type="GO" id="GO:0005737">
    <property type="term" value="C:cytoplasm"/>
    <property type="evidence" value="ECO:0007669"/>
    <property type="project" value="TreeGrafter"/>
</dbReference>
<name>A0A9W6F8P5_9CHLO</name>
<evidence type="ECO:0000256" key="1">
    <source>
        <dbReference type="ARBA" id="ARBA00022737"/>
    </source>
</evidence>
<evidence type="ECO:0000256" key="3">
    <source>
        <dbReference type="SAM" id="MobiDB-lite"/>
    </source>
</evidence>
<comment type="caution">
    <text evidence="4">The sequence shown here is derived from an EMBL/GenBank/DDBJ whole genome shotgun (WGS) entry which is preliminary data.</text>
</comment>
<dbReference type="InterPro" id="IPR002110">
    <property type="entry name" value="Ankyrin_rpt"/>
</dbReference>
<gene>
    <name evidence="4" type="primary">PLEST010811</name>
    <name evidence="4" type="ORF">PLESTB_001618200</name>
</gene>
<dbReference type="Pfam" id="PF12796">
    <property type="entry name" value="Ank_2"/>
    <property type="match status" value="1"/>
</dbReference>